<comment type="similarity">
    <text evidence="1">Belongs to the type-I restriction system S methylase family.</text>
</comment>
<dbReference type="PANTHER" id="PTHR30408">
    <property type="entry name" value="TYPE-1 RESTRICTION ENZYME ECOKI SPECIFICITY PROTEIN"/>
    <property type="match status" value="1"/>
</dbReference>
<protein>
    <submittedName>
        <fullName evidence="5">Restriction endonuclease S subunit</fullName>
    </submittedName>
</protein>
<dbReference type="Pfam" id="PF01420">
    <property type="entry name" value="Methylase_S"/>
    <property type="match status" value="1"/>
</dbReference>
<keyword evidence="5" id="KW-0540">Nuclease</keyword>
<accession>A0A7W5ZPB7</accession>
<evidence type="ECO:0000313" key="5">
    <source>
        <dbReference type="EMBL" id="MBB3840280.1"/>
    </source>
</evidence>
<keyword evidence="2" id="KW-0680">Restriction system</keyword>
<keyword evidence="6" id="KW-1185">Reference proteome</keyword>
<reference evidence="5 6" key="1">
    <citation type="submission" date="2020-08" db="EMBL/GenBank/DDBJ databases">
        <title>Genomic Encyclopedia of Type Strains, Phase IV (KMG-IV): sequencing the most valuable type-strain genomes for metagenomic binning, comparative biology and taxonomic classification.</title>
        <authorList>
            <person name="Goeker M."/>
        </authorList>
    </citation>
    <scope>NUCLEOTIDE SEQUENCE [LARGE SCALE GENOMIC DNA]</scope>
    <source>
        <strain evidence="5 6">DSM 17976</strain>
    </source>
</reference>
<evidence type="ECO:0000256" key="1">
    <source>
        <dbReference type="ARBA" id="ARBA00010923"/>
    </source>
</evidence>
<name>A0A7W5ZPB7_9BACT</name>
<dbReference type="GO" id="GO:0009307">
    <property type="term" value="P:DNA restriction-modification system"/>
    <property type="evidence" value="ECO:0007669"/>
    <property type="project" value="UniProtKB-KW"/>
</dbReference>
<dbReference type="SUPFAM" id="SSF116734">
    <property type="entry name" value="DNA methylase specificity domain"/>
    <property type="match status" value="1"/>
</dbReference>
<dbReference type="GO" id="GO:0004519">
    <property type="term" value="F:endonuclease activity"/>
    <property type="evidence" value="ECO:0007669"/>
    <property type="project" value="UniProtKB-KW"/>
</dbReference>
<gene>
    <name evidence="5" type="ORF">FHS57_004300</name>
</gene>
<feature type="domain" description="Type I restriction modification DNA specificity" evidence="4">
    <location>
        <begin position="4"/>
        <end position="170"/>
    </location>
</feature>
<dbReference type="CDD" id="cd16961">
    <property type="entry name" value="RMtype1_S_TRD-CR_like"/>
    <property type="match status" value="1"/>
</dbReference>
<organism evidence="5 6">
    <name type="scientific">Runella defluvii</name>
    <dbReference type="NCBI Taxonomy" id="370973"/>
    <lineage>
        <taxon>Bacteria</taxon>
        <taxon>Pseudomonadati</taxon>
        <taxon>Bacteroidota</taxon>
        <taxon>Cytophagia</taxon>
        <taxon>Cytophagales</taxon>
        <taxon>Spirosomataceae</taxon>
        <taxon>Runella</taxon>
    </lineage>
</organism>
<dbReference type="InterPro" id="IPR044946">
    <property type="entry name" value="Restrct_endonuc_typeI_TRD_sf"/>
</dbReference>
<sequence length="193" mass="21921">MNLKLSEIAEIRFGYYDAPSEDGELHYLQAKHFDESGILTRFDESYIPKDEKSQKHILKPGDILLAGKGYRLFAWQYRGEPTPAVASTLFFVIEPLDKTVILPEYLTTFLNLPQTQAYLKQLGAGTSIPSIRKNELSDLSIAVPDASIQQKVAQIYSLHIQEIDLLRQLIVEKQVFIENLLKKIIHAPPKTNP</sequence>
<dbReference type="AlphaFoldDB" id="A0A7W5ZPB7"/>
<proteinExistence type="inferred from homology"/>
<dbReference type="Gene3D" id="3.90.220.20">
    <property type="entry name" value="DNA methylase specificity domains"/>
    <property type="match status" value="1"/>
</dbReference>
<keyword evidence="5" id="KW-0378">Hydrolase</keyword>
<evidence type="ECO:0000313" key="6">
    <source>
        <dbReference type="Proteomes" id="UP000541352"/>
    </source>
</evidence>
<dbReference type="RefSeq" id="WP_183977160.1">
    <property type="nucleotide sequence ID" value="NZ_JACIBY010000010.1"/>
</dbReference>
<evidence type="ECO:0000256" key="3">
    <source>
        <dbReference type="ARBA" id="ARBA00023125"/>
    </source>
</evidence>
<keyword evidence="3" id="KW-0238">DNA-binding</keyword>
<dbReference type="GO" id="GO:0003677">
    <property type="term" value="F:DNA binding"/>
    <property type="evidence" value="ECO:0007669"/>
    <property type="project" value="UniProtKB-KW"/>
</dbReference>
<dbReference type="InterPro" id="IPR052021">
    <property type="entry name" value="Type-I_RS_S_subunit"/>
</dbReference>
<dbReference type="EMBL" id="JACIBY010000010">
    <property type="protein sequence ID" value="MBB3840280.1"/>
    <property type="molecule type" value="Genomic_DNA"/>
</dbReference>
<dbReference type="InterPro" id="IPR000055">
    <property type="entry name" value="Restrct_endonuc_typeI_TRD"/>
</dbReference>
<evidence type="ECO:0000259" key="4">
    <source>
        <dbReference type="Pfam" id="PF01420"/>
    </source>
</evidence>
<evidence type="ECO:0000256" key="2">
    <source>
        <dbReference type="ARBA" id="ARBA00022747"/>
    </source>
</evidence>
<comment type="caution">
    <text evidence="5">The sequence shown here is derived from an EMBL/GenBank/DDBJ whole genome shotgun (WGS) entry which is preliminary data.</text>
</comment>
<keyword evidence="5" id="KW-0255">Endonuclease</keyword>
<dbReference type="PANTHER" id="PTHR30408:SF13">
    <property type="entry name" value="TYPE I RESTRICTION ENZYME HINDI SPECIFICITY SUBUNIT"/>
    <property type="match status" value="1"/>
</dbReference>
<dbReference type="Proteomes" id="UP000541352">
    <property type="component" value="Unassembled WGS sequence"/>
</dbReference>